<name>A0A239DZT7_9ACTN</name>
<dbReference type="Proteomes" id="UP000198282">
    <property type="component" value="Unassembled WGS sequence"/>
</dbReference>
<dbReference type="EMBL" id="FZOD01000008">
    <property type="protein sequence ID" value="SNS37980.1"/>
    <property type="molecule type" value="Genomic_DNA"/>
</dbReference>
<keyword evidence="3" id="KW-1185">Reference proteome</keyword>
<keyword evidence="1" id="KW-0472">Membrane</keyword>
<keyword evidence="1" id="KW-1133">Transmembrane helix</keyword>
<evidence type="ECO:0000313" key="3">
    <source>
        <dbReference type="Proteomes" id="UP000198282"/>
    </source>
</evidence>
<proteinExistence type="predicted"/>
<sequence length="171" mass="18277">MESPQPDKSLREGWNDLSPAVQGVLAFVSTVFVLVAAVWIVLPLFPSNNIHFPSLSSPQTSSEPSNANELIQKLKGVGFACQDGGYGAAALQNENIWACGKTTALYYDGPEAMDTYGGIANDIVHGMNRWGDNGGGVFSAKKWDGESYPTWEVMCGDPDCSLAAGKLGWTE</sequence>
<evidence type="ECO:0000313" key="2">
    <source>
        <dbReference type="EMBL" id="SNS37980.1"/>
    </source>
</evidence>
<feature type="transmembrane region" description="Helical" evidence="1">
    <location>
        <begin position="20"/>
        <end position="45"/>
    </location>
</feature>
<protein>
    <submittedName>
        <fullName evidence="2">Uncharacterized protein</fullName>
    </submittedName>
</protein>
<evidence type="ECO:0000256" key="1">
    <source>
        <dbReference type="SAM" id="Phobius"/>
    </source>
</evidence>
<keyword evidence="1" id="KW-0812">Transmembrane</keyword>
<reference evidence="2 3" key="1">
    <citation type="submission" date="2017-06" db="EMBL/GenBank/DDBJ databases">
        <authorList>
            <person name="Kim H.J."/>
            <person name="Triplett B.A."/>
        </authorList>
    </citation>
    <scope>NUCLEOTIDE SEQUENCE [LARGE SCALE GENOMIC DNA]</scope>
    <source>
        <strain evidence="2 3">CGMCC 4.2132</strain>
    </source>
</reference>
<gene>
    <name evidence="2" type="ORF">SAMN05216276_1008156</name>
</gene>
<dbReference type="AlphaFoldDB" id="A0A239DZT7"/>
<organism evidence="2 3">
    <name type="scientific">Streptosporangium subroseum</name>
    <dbReference type="NCBI Taxonomy" id="106412"/>
    <lineage>
        <taxon>Bacteria</taxon>
        <taxon>Bacillati</taxon>
        <taxon>Actinomycetota</taxon>
        <taxon>Actinomycetes</taxon>
        <taxon>Streptosporangiales</taxon>
        <taxon>Streptosporangiaceae</taxon>
        <taxon>Streptosporangium</taxon>
    </lineage>
</organism>
<accession>A0A239DZT7</accession>
<dbReference type="RefSeq" id="WP_089207151.1">
    <property type="nucleotide sequence ID" value="NZ_FZOD01000008.1"/>
</dbReference>